<feature type="domain" description="NAD-dependent epimerase/dehydratase" evidence="1">
    <location>
        <begin position="7"/>
        <end position="224"/>
    </location>
</feature>
<protein>
    <submittedName>
        <fullName evidence="2">NAD-dependent epimerase/dehydratase family protein</fullName>
    </submittedName>
</protein>
<reference evidence="2 3" key="1">
    <citation type="submission" date="2024-09" db="EMBL/GenBank/DDBJ databases">
        <authorList>
            <person name="Sun Q."/>
            <person name="Mori K."/>
        </authorList>
    </citation>
    <scope>NUCLEOTIDE SEQUENCE [LARGE SCALE GENOMIC DNA]</scope>
    <source>
        <strain evidence="2 3">CCM 7468</strain>
    </source>
</reference>
<dbReference type="RefSeq" id="WP_377055080.1">
    <property type="nucleotide sequence ID" value="NZ_JBHLVZ010000084.1"/>
</dbReference>
<evidence type="ECO:0000259" key="1">
    <source>
        <dbReference type="Pfam" id="PF01370"/>
    </source>
</evidence>
<evidence type="ECO:0000313" key="2">
    <source>
        <dbReference type="EMBL" id="MFC0388555.1"/>
    </source>
</evidence>
<dbReference type="PANTHER" id="PTHR48079:SF6">
    <property type="entry name" value="NAD(P)-BINDING DOMAIN-CONTAINING PROTEIN-RELATED"/>
    <property type="match status" value="1"/>
</dbReference>
<evidence type="ECO:0000313" key="3">
    <source>
        <dbReference type="Proteomes" id="UP001589789"/>
    </source>
</evidence>
<dbReference type="SUPFAM" id="SSF51735">
    <property type="entry name" value="NAD(P)-binding Rossmann-fold domains"/>
    <property type="match status" value="1"/>
</dbReference>
<dbReference type="InterPro" id="IPR051783">
    <property type="entry name" value="NAD(P)-dependent_oxidoreduct"/>
</dbReference>
<dbReference type="Gene3D" id="3.40.50.720">
    <property type="entry name" value="NAD(P)-binding Rossmann-like Domain"/>
    <property type="match status" value="1"/>
</dbReference>
<dbReference type="PANTHER" id="PTHR48079">
    <property type="entry name" value="PROTEIN YEEZ"/>
    <property type="match status" value="1"/>
</dbReference>
<keyword evidence="3" id="KW-1185">Reference proteome</keyword>
<dbReference type="InterPro" id="IPR001509">
    <property type="entry name" value="Epimerase_deHydtase"/>
</dbReference>
<gene>
    <name evidence="2" type="ORF">ACFFIC_23865</name>
</gene>
<comment type="caution">
    <text evidence="2">The sequence shown here is derived from an EMBL/GenBank/DDBJ whole genome shotgun (WGS) entry which is preliminary data.</text>
</comment>
<dbReference type="Pfam" id="PF01370">
    <property type="entry name" value="Epimerase"/>
    <property type="match status" value="1"/>
</dbReference>
<sequence>MTNKPTVAVTGVSGFTGGALAARLAAEGHVVRGLARAPLPAPGIELVQGDLSDRTALARLVEGADTVFHVAAMYRTEGSAEEFMAVNRDGTRMLLELAEAAGVRRFVYCSSIGVHGSVAVTPGDENAPMDPRDPYQDSKLAAEEVCHEATARGRMEVVIIRPCGIYGPGDTRMLKMFRMLQRGAFVFVGDGSPNFHPVFIDDLVQGFMLAMTVPAAAGETFIIGGDYLPLRDYVATAARAIGVEPPRRRLPYGLMNAAARVCEALCAPLGIQPPLHRRRLTFFKHNRAFSTEKARRLLGYRPAVPLPEGFRRTVAWYRETGLLPPGRG</sequence>
<dbReference type="InterPro" id="IPR036291">
    <property type="entry name" value="NAD(P)-bd_dom_sf"/>
</dbReference>
<proteinExistence type="predicted"/>
<accession>A0ABV6J0V9</accession>
<dbReference type="Proteomes" id="UP001589789">
    <property type="component" value="Unassembled WGS sequence"/>
</dbReference>
<dbReference type="EMBL" id="JBHLVZ010000084">
    <property type="protein sequence ID" value="MFC0388555.1"/>
    <property type="molecule type" value="Genomic_DNA"/>
</dbReference>
<name>A0ABV6J0V9_9PROT</name>
<organism evidence="2 3">
    <name type="scientific">Muricoccus vinaceus</name>
    <dbReference type="NCBI Taxonomy" id="424704"/>
    <lineage>
        <taxon>Bacteria</taxon>
        <taxon>Pseudomonadati</taxon>
        <taxon>Pseudomonadota</taxon>
        <taxon>Alphaproteobacteria</taxon>
        <taxon>Acetobacterales</taxon>
        <taxon>Roseomonadaceae</taxon>
        <taxon>Muricoccus</taxon>
    </lineage>
</organism>